<evidence type="ECO:0000313" key="1">
    <source>
        <dbReference type="EMBL" id="AVX34064.1"/>
    </source>
</evidence>
<proteinExistence type="predicted"/>
<reference evidence="1" key="1">
    <citation type="submission" date="2017-10" db="EMBL/GenBank/DDBJ databases">
        <title>Klebsiella pneumoniae strain F160070 plasmid p160070-catA, complete sequence.</title>
        <authorList>
            <person name="Zhang D."/>
            <person name="Zhao Y."/>
            <person name="An H."/>
            <person name="Feng J."/>
            <person name="Zhan Z."/>
            <person name="Yin Z."/>
            <person name="Zhou D."/>
        </authorList>
    </citation>
    <scope>NUCLEOTIDE SEQUENCE</scope>
    <source>
        <strain evidence="1">F160070</strain>
        <plasmid evidence="1">p160070-catA</plasmid>
    </source>
</reference>
<accession>A0A2R4ND39</accession>
<geneLocation type="plasmid" evidence="1">
    <name>p160070-catA</name>
</geneLocation>
<dbReference type="EMBL" id="MG288676">
    <property type="protein sequence ID" value="AVX34064.1"/>
    <property type="molecule type" value="Genomic_DNA"/>
</dbReference>
<protein>
    <submittedName>
        <fullName evidence="1">Uncharacterized protein</fullName>
    </submittedName>
</protein>
<dbReference type="AlphaFoldDB" id="A0A2R4ND39"/>
<keyword evidence="1" id="KW-0614">Plasmid</keyword>
<organism evidence="1">
    <name type="scientific">Klebsiella pneumoniae</name>
    <dbReference type="NCBI Taxonomy" id="573"/>
    <lineage>
        <taxon>Bacteria</taxon>
        <taxon>Pseudomonadati</taxon>
        <taxon>Pseudomonadota</taxon>
        <taxon>Gammaproteobacteria</taxon>
        <taxon>Enterobacterales</taxon>
        <taxon>Enterobacteriaceae</taxon>
        <taxon>Klebsiella/Raoultella group</taxon>
        <taxon>Klebsiella</taxon>
        <taxon>Klebsiella pneumoniae complex</taxon>
    </lineage>
</organism>
<name>A0A2R4ND39_KLEPN</name>
<sequence length="37" mass="4258">MKNNKHMEAIIWPIKIASNNIAPCHKQISRVINNKTT</sequence>